<dbReference type="InterPro" id="IPR036249">
    <property type="entry name" value="Thioredoxin-like_sf"/>
</dbReference>
<dbReference type="OrthoDB" id="5958450at2"/>
<feature type="domain" description="GST N-terminal" evidence="2">
    <location>
        <begin position="1"/>
        <end position="85"/>
    </location>
</feature>
<protein>
    <submittedName>
        <fullName evidence="4">Glutathione S-transferase family protein</fullName>
    </submittedName>
</protein>
<sequence length="229" mass="25511">MSLTIYGIAASRAVRPLWAATELGLAYDHVPLRYQEGATRSAEFRALNPNGHIPVLVDERPEGKVVLWESMACTLYLARYHGKPDGVGISPATPEEDAQALRWSFWTVTELEKDALTVLMHRRVMPEAQRKSDLAAAAERRLNVPLAVLEAELRTQHGRGRDWLAGTRFTVADLCVASVLAWAMPARALLAAHPLSAQWLVRCLARPAQQAMRELARQYGVEDYQKNSC</sequence>
<evidence type="ECO:0000313" key="5">
    <source>
        <dbReference type="Proteomes" id="UP000266302"/>
    </source>
</evidence>
<dbReference type="Proteomes" id="UP000266302">
    <property type="component" value="Unassembled WGS sequence"/>
</dbReference>
<reference evidence="4 5" key="1">
    <citation type="submission" date="2018-09" db="EMBL/GenBank/DDBJ databases">
        <title>Draft genome of Simplicispira sp. NY-02.</title>
        <authorList>
            <person name="Im W.T."/>
        </authorList>
    </citation>
    <scope>NUCLEOTIDE SEQUENCE [LARGE SCALE GENOMIC DNA]</scope>
    <source>
        <strain evidence="4 5">NY-02</strain>
    </source>
</reference>
<name>A0A398CEQ1_9BURK</name>
<dbReference type="InterPro" id="IPR036282">
    <property type="entry name" value="Glutathione-S-Trfase_C_sf"/>
</dbReference>
<dbReference type="InterPro" id="IPR004046">
    <property type="entry name" value="GST_C"/>
</dbReference>
<dbReference type="PANTHER" id="PTHR44051">
    <property type="entry name" value="GLUTATHIONE S-TRANSFERASE-RELATED"/>
    <property type="match status" value="1"/>
</dbReference>
<evidence type="ECO:0000313" key="4">
    <source>
        <dbReference type="EMBL" id="RID99498.1"/>
    </source>
</evidence>
<proteinExistence type="inferred from homology"/>
<evidence type="ECO:0000256" key="1">
    <source>
        <dbReference type="RuleBase" id="RU003494"/>
    </source>
</evidence>
<dbReference type="SFLD" id="SFLDS00019">
    <property type="entry name" value="Glutathione_Transferase_(cytos"/>
    <property type="match status" value="1"/>
</dbReference>
<feature type="domain" description="GST C-terminal" evidence="3">
    <location>
        <begin position="93"/>
        <end position="229"/>
    </location>
</feature>
<dbReference type="AlphaFoldDB" id="A0A398CEQ1"/>
<organism evidence="4 5">
    <name type="scientific">Simplicispira hankyongi</name>
    <dbReference type="NCBI Taxonomy" id="2315688"/>
    <lineage>
        <taxon>Bacteria</taxon>
        <taxon>Pseudomonadati</taxon>
        <taxon>Pseudomonadota</taxon>
        <taxon>Betaproteobacteria</taxon>
        <taxon>Burkholderiales</taxon>
        <taxon>Comamonadaceae</taxon>
        <taxon>Simplicispira</taxon>
    </lineage>
</organism>
<dbReference type="InterPro" id="IPR004045">
    <property type="entry name" value="Glutathione_S-Trfase_N"/>
</dbReference>
<dbReference type="Pfam" id="PF02798">
    <property type="entry name" value="GST_N"/>
    <property type="match status" value="1"/>
</dbReference>
<keyword evidence="5" id="KW-1185">Reference proteome</keyword>
<evidence type="ECO:0000259" key="3">
    <source>
        <dbReference type="PROSITE" id="PS50405"/>
    </source>
</evidence>
<dbReference type="Gene3D" id="3.40.30.10">
    <property type="entry name" value="Glutaredoxin"/>
    <property type="match status" value="1"/>
</dbReference>
<dbReference type="PANTHER" id="PTHR44051:SF8">
    <property type="entry name" value="GLUTATHIONE S-TRANSFERASE GSTA"/>
    <property type="match status" value="1"/>
</dbReference>
<comment type="caution">
    <text evidence="4">The sequence shown here is derived from an EMBL/GenBank/DDBJ whole genome shotgun (WGS) entry which is preliminary data.</text>
</comment>
<dbReference type="EMBL" id="QXJC01000001">
    <property type="protein sequence ID" value="RID99498.1"/>
    <property type="molecule type" value="Genomic_DNA"/>
</dbReference>
<evidence type="ECO:0000259" key="2">
    <source>
        <dbReference type="PROSITE" id="PS50404"/>
    </source>
</evidence>
<keyword evidence="4" id="KW-0808">Transferase</keyword>
<dbReference type="GO" id="GO:0016740">
    <property type="term" value="F:transferase activity"/>
    <property type="evidence" value="ECO:0007669"/>
    <property type="project" value="UniProtKB-KW"/>
</dbReference>
<dbReference type="CDD" id="cd03207">
    <property type="entry name" value="GST_C_8"/>
    <property type="match status" value="1"/>
</dbReference>
<dbReference type="Pfam" id="PF00043">
    <property type="entry name" value="GST_C"/>
    <property type="match status" value="1"/>
</dbReference>
<dbReference type="PROSITE" id="PS50405">
    <property type="entry name" value="GST_CTER"/>
    <property type="match status" value="1"/>
</dbReference>
<dbReference type="CDD" id="cd03046">
    <property type="entry name" value="GST_N_GTT1_like"/>
    <property type="match status" value="1"/>
</dbReference>
<dbReference type="PROSITE" id="PS50404">
    <property type="entry name" value="GST_NTER"/>
    <property type="match status" value="1"/>
</dbReference>
<gene>
    <name evidence="4" type="ORF">D3F03_03535</name>
</gene>
<dbReference type="Gene3D" id="1.20.1050.10">
    <property type="match status" value="1"/>
</dbReference>
<dbReference type="SUPFAM" id="SSF47616">
    <property type="entry name" value="GST C-terminal domain-like"/>
    <property type="match status" value="1"/>
</dbReference>
<dbReference type="InterPro" id="IPR010987">
    <property type="entry name" value="Glutathione-S-Trfase_C-like"/>
</dbReference>
<accession>A0A398CEQ1</accession>
<dbReference type="SUPFAM" id="SSF52833">
    <property type="entry name" value="Thioredoxin-like"/>
    <property type="match status" value="1"/>
</dbReference>
<comment type="similarity">
    <text evidence="1">Belongs to the GST superfamily.</text>
</comment>
<dbReference type="RefSeq" id="WP_119107947.1">
    <property type="nucleotide sequence ID" value="NZ_QXJC01000001.1"/>
</dbReference>
<dbReference type="InterPro" id="IPR040079">
    <property type="entry name" value="Glutathione_S-Trfase"/>
</dbReference>
<dbReference type="SFLD" id="SFLDG00358">
    <property type="entry name" value="Main_(cytGST)"/>
    <property type="match status" value="1"/>
</dbReference>
<dbReference type="SFLD" id="SFLDG01150">
    <property type="entry name" value="Main.1:_Beta-like"/>
    <property type="match status" value="1"/>
</dbReference>